<evidence type="ECO:0000259" key="1">
    <source>
        <dbReference type="Pfam" id="PF22470"/>
    </source>
</evidence>
<dbReference type="SUPFAM" id="SSF81273">
    <property type="entry name" value="H-NS histone-like proteins"/>
    <property type="match status" value="1"/>
</dbReference>
<dbReference type="GO" id="GO:0046983">
    <property type="term" value="F:protein dimerization activity"/>
    <property type="evidence" value="ECO:0007669"/>
    <property type="project" value="InterPro"/>
</dbReference>
<organism evidence="2 3">
    <name type="scientific">Aeromonas rivipollensis</name>
    <dbReference type="NCBI Taxonomy" id="948519"/>
    <lineage>
        <taxon>Bacteria</taxon>
        <taxon>Pseudomonadati</taxon>
        <taxon>Pseudomonadota</taxon>
        <taxon>Gammaproteobacteria</taxon>
        <taxon>Aeromonadales</taxon>
        <taxon>Aeromonadaceae</taxon>
        <taxon>Aeromonas</taxon>
    </lineage>
</organism>
<reference evidence="2 3" key="1">
    <citation type="submission" date="2020-02" db="EMBL/GenBank/DDBJ databases">
        <title>Genome sequencing of Aeromonas rivipollensis.</title>
        <authorList>
            <person name="Fono-Tamo Ubani E.K."/>
            <person name="Lekota K.E."/>
        </authorList>
    </citation>
    <scope>NUCLEOTIDE SEQUENCE [LARGE SCALE GENOMIC DNA]</scope>
    <source>
        <strain evidence="2 3">G87</strain>
    </source>
</reference>
<dbReference type="EMBL" id="JAAIKZ010000004">
    <property type="protein sequence ID" value="NEX73593.1"/>
    <property type="molecule type" value="Genomic_DNA"/>
</dbReference>
<dbReference type="InterPro" id="IPR054180">
    <property type="entry name" value="H-NS-like_N"/>
</dbReference>
<dbReference type="Gene3D" id="1.10.287.1050">
    <property type="entry name" value="H-NS histone-like proteins"/>
    <property type="match status" value="1"/>
</dbReference>
<gene>
    <name evidence="2" type="ORF">G4911_02220</name>
</gene>
<comment type="caution">
    <text evidence="2">The sequence shown here is derived from an EMBL/GenBank/DDBJ whole genome shotgun (WGS) entry which is preliminary data.</text>
</comment>
<dbReference type="InterPro" id="IPR027454">
    <property type="entry name" value="Histone_HNS_N"/>
</dbReference>
<evidence type="ECO:0000313" key="2">
    <source>
        <dbReference type="EMBL" id="NEX73593.1"/>
    </source>
</evidence>
<feature type="domain" description="DNA-binding protein H-NS-like N-terminal" evidence="1">
    <location>
        <begin position="1"/>
        <end position="59"/>
    </location>
</feature>
<protein>
    <recommendedName>
        <fullName evidence="1">DNA-binding protein H-NS-like N-terminal domain-containing protein</fullName>
    </recommendedName>
</protein>
<evidence type="ECO:0000313" key="3">
    <source>
        <dbReference type="Proteomes" id="UP000480681"/>
    </source>
</evidence>
<dbReference type="Proteomes" id="UP000480681">
    <property type="component" value="Unassembled WGS sequence"/>
</dbReference>
<accession>A0AAW9Y695</accession>
<dbReference type="RefSeq" id="WP_163147261.1">
    <property type="nucleotide sequence ID" value="NZ_JAAIKZ010000004.1"/>
</dbReference>
<sequence>MSHFLRVLQDMQILRTALSELSFEQVKKIHARFALVYLERLKHDDEELKRLTEHDNKLATPNTISTTVLLAPTDKD</sequence>
<name>A0AAW9Y695_9GAMM</name>
<proteinExistence type="predicted"/>
<dbReference type="AlphaFoldDB" id="A0AAW9Y695"/>
<dbReference type="Pfam" id="PF22470">
    <property type="entry name" value="Histone_HNS_N"/>
    <property type="match status" value="1"/>
</dbReference>